<reference evidence="2" key="1">
    <citation type="submission" date="2023-04" db="EMBL/GenBank/DDBJ databases">
        <title>Uncovering the Secrets of Slow-Growing Bacteria in Tropical Savanna Soil through Cultivation and Genomic Analysis.</title>
        <authorList>
            <person name="Goncalves O.S."/>
            <person name="Santana M.F."/>
        </authorList>
    </citation>
    <scope>NUCLEOTIDE SEQUENCE</scope>
    <source>
        <strain evidence="2">ANTI</strain>
    </source>
</reference>
<dbReference type="FunFam" id="3.30.420.140:FF:000001">
    <property type="entry name" value="RNA-binding transcriptional accessory protein"/>
    <property type="match status" value="1"/>
</dbReference>
<dbReference type="InterPro" id="IPR010994">
    <property type="entry name" value="RuvA_2-like"/>
</dbReference>
<name>A0AAP4E8E3_PAEPO</name>
<dbReference type="GO" id="GO:0006412">
    <property type="term" value="P:translation"/>
    <property type="evidence" value="ECO:0007669"/>
    <property type="project" value="TreeGrafter"/>
</dbReference>
<dbReference type="Proteomes" id="UP001229409">
    <property type="component" value="Unassembled WGS sequence"/>
</dbReference>
<dbReference type="InterPro" id="IPR018974">
    <property type="entry name" value="Tex-like_N"/>
</dbReference>
<dbReference type="Pfam" id="PF12836">
    <property type="entry name" value="HHH_3"/>
    <property type="match status" value="1"/>
</dbReference>
<dbReference type="InterPro" id="IPR032639">
    <property type="entry name" value="Tex_YqgF"/>
</dbReference>
<dbReference type="Pfam" id="PF16921">
    <property type="entry name" value="Tex_YqgF"/>
    <property type="match status" value="1"/>
</dbReference>
<dbReference type="GO" id="GO:0003735">
    <property type="term" value="F:structural constituent of ribosome"/>
    <property type="evidence" value="ECO:0007669"/>
    <property type="project" value="TreeGrafter"/>
</dbReference>
<proteinExistence type="predicted"/>
<evidence type="ECO:0000259" key="1">
    <source>
        <dbReference type="PROSITE" id="PS50126"/>
    </source>
</evidence>
<dbReference type="InterPro" id="IPR041692">
    <property type="entry name" value="HHH_9"/>
</dbReference>
<dbReference type="InterPro" id="IPR037027">
    <property type="entry name" value="YqgF/RNaseH-like_dom_sf"/>
</dbReference>
<evidence type="ECO:0000313" key="3">
    <source>
        <dbReference type="Proteomes" id="UP001229409"/>
    </source>
</evidence>
<dbReference type="Pfam" id="PF00575">
    <property type="entry name" value="S1"/>
    <property type="match status" value="1"/>
</dbReference>
<dbReference type="FunFam" id="1.10.150.310:FF:000001">
    <property type="entry name" value="RNA-binding transcriptional accessory protein"/>
    <property type="match status" value="1"/>
</dbReference>
<dbReference type="SUPFAM" id="SSF53098">
    <property type="entry name" value="Ribonuclease H-like"/>
    <property type="match status" value="1"/>
</dbReference>
<dbReference type="PANTHER" id="PTHR10724">
    <property type="entry name" value="30S RIBOSOMAL PROTEIN S1"/>
    <property type="match status" value="1"/>
</dbReference>
<dbReference type="Gene3D" id="1.10.10.650">
    <property type="entry name" value="RuvA domain 2-like"/>
    <property type="match status" value="1"/>
</dbReference>
<gene>
    <name evidence="2" type="ORF">QDS18_04770</name>
</gene>
<dbReference type="AlphaFoldDB" id="A0AAP4E8E3"/>
<organism evidence="2 3">
    <name type="scientific">Paenibacillus polymyxa</name>
    <name type="common">Bacillus polymyxa</name>
    <dbReference type="NCBI Taxonomy" id="1406"/>
    <lineage>
        <taxon>Bacteria</taxon>
        <taxon>Bacillati</taxon>
        <taxon>Bacillota</taxon>
        <taxon>Bacilli</taxon>
        <taxon>Bacillales</taxon>
        <taxon>Paenibacillaceae</taxon>
        <taxon>Paenibacillus</taxon>
    </lineage>
</organism>
<dbReference type="SUPFAM" id="SSF50249">
    <property type="entry name" value="Nucleic acid-binding proteins"/>
    <property type="match status" value="1"/>
</dbReference>
<dbReference type="InterPro" id="IPR044146">
    <property type="entry name" value="S1_Tex"/>
</dbReference>
<comment type="caution">
    <text evidence="2">The sequence shown here is derived from an EMBL/GenBank/DDBJ whole genome shotgun (WGS) entry which is preliminary data.</text>
</comment>
<dbReference type="SUPFAM" id="SSF47781">
    <property type="entry name" value="RuvA domain 2-like"/>
    <property type="match status" value="2"/>
</dbReference>
<dbReference type="InterPro" id="IPR050437">
    <property type="entry name" value="Ribos_protein_bS1-like"/>
</dbReference>
<dbReference type="PANTHER" id="PTHR10724:SF10">
    <property type="entry name" value="S1 RNA-BINDING DOMAIN-CONTAINING PROTEIN 1"/>
    <property type="match status" value="1"/>
</dbReference>
<dbReference type="SUPFAM" id="SSF158832">
    <property type="entry name" value="Tex N-terminal region-like"/>
    <property type="match status" value="1"/>
</dbReference>
<dbReference type="Gene3D" id="2.40.50.140">
    <property type="entry name" value="Nucleic acid-binding proteins"/>
    <property type="match status" value="1"/>
</dbReference>
<dbReference type="FunFam" id="2.40.50.140:FF:000051">
    <property type="entry name" value="RNA-binding transcriptional accessory protein"/>
    <property type="match status" value="1"/>
</dbReference>
<dbReference type="SMART" id="SM00316">
    <property type="entry name" value="S1"/>
    <property type="match status" value="1"/>
</dbReference>
<dbReference type="InterPro" id="IPR012337">
    <property type="entry name" value="RNaseH-like_sf"/>
</dbReference>
<dbReference type="CDD" id="cd05685">
    <property type="entry name" value="S1_Tex"/>
    <property type="match status" value="1"/>
</dbReference>
<dbReference type="EMBL" id="JARVWT010000001">
    <property type="protein sequence ID" value="MDH2330167.1"/>
    <property type="molecule type" value="Genomic_DNA"/>
</dbReference>
<dbReference type="Pfam" id="PF22706">
    <property type="entry name" value="Tex_central_region"/>
    <property type="match status" value="1"/>
</dbReference>
<dbReference type="InterPro" id="IPR012340">
    <property type="entry name" value="NA-bd_OB-fold"/>
</dbReference>
<evidence type="ECO:0000313" key="2">
    <source>
        <dbReference type="EMBL" id="MDH2330167.1"/>
    </source>
</evidence>
<dbReference type="Gene3D" id="1.10.150.310">
    <property type="entry name" value="Tex RuvX-like domain-like"/>
    <property type="match status" value="1"/>
</dbReference>
<dbReference type="PROSITE" id="PS50126">
    <property type="entry name" value="S1"/>
    <property type="match status" value="1"/>
</dbReference>
<dbReference type="InterPro" id="IPR023323">
    <property type="entry name" value="Tex-like_dom_sf"/>
</dbReference>
<dbReference type="GO" id="GO:0003729">
    <property type="term" value="F:mRNA binding"/>
    <property type="evidence" value="ECO:0007669"/>
    <property type="project" value="UniProtKB-ARBA"/>
</dbReference>
<accession>A0AAP4E8E3</accession>
<dbReference type="InterPro" id="IPR023319">
    <property type="entry name" value="Tex-like_HTH_dom_sf"/>
</dbReference>
<dbReference type="Pfam" id="PF09371">
    <property type="entry name" value="Tex_N"/>
    <property type="match status" value="1"/>
</dbReference>
<dbReference type="InterPro" id="IPR006641">
    <property type="entry name" value="YqgF/RNaseH-like_dom"/>
</dbReference>
<feature type="domain" description="S1 motif" evidence="1">
    <location>
        <begin position="662"/>
        <end position="731"/>
    </location>
</feature>
<dbReference type="GO" id="GO:0006139">
    <property type="term" value="P:nucleobase-containing compound metabolic process"/>
    <property type="evidence" value="ECO:0007669"/>
    <property type="project" value="InterPro"/>
</dbReference>
<dbReference type="Gene3D" id="1.10.3500.10">
    <property type="entry name" value="Tex N-terminal region-like"/>
    <property type="match status" value="1"/>
</dbReference>
<dbReference type="InterPro" id="IPR055179">
    <property type="entry name" value="Tex-like_central_region"/>
</dbReference>
<sequence>MSNEETKTEIRQEPNEAERQERIVKQVARELSLALKQIRTTISLLDEGNTIPFIARYRKEMTGELDENQLREIEDRVVYLRNLEDRKVEVIRIIDEQGKLTEDLQTAITSAVKLQEVEDLYRPYRQKRKTRASVAKERGLEPLSIWIWSQPKQGDALKEAESYVNAELGVDSAEAAIQGALDILAENIADDAAIRQWVRRYTLDHGMLTSEAKDAEQESVYENYYSYRELAKKMPPHRILAINRGEREGILKVGLEVAPDSIYNYVAGQVIKGSSVVQDLLRSVIEDAYKRLIAPSIEREVRAEMTEKGEQQAISIFAGNLRSLLLQAPIKGRRVLGVDPAYRTGCKLAVVDDTGKLLEVAVTYPTPPNNKKREAAEKFKQLIAQYGIELIVIGNGTASRETEQFVAEVIADIGDSSLAYLIVNEAGASVYSASKLAQEEFPDLDVAERSAASIARRVQDPLAELVKIEPKAIGVGQYQHDVSQKHLDESLKDVVESAVNHVGVNVNTASSALLSYVAGINATIAKNIVKYREENGKFSNRRQLQKVPRLGAKTYEQSVGFIRIPGGENPLDRTPIHPESYAVVDRLLAELNISAHDLGTKTAMEALSVSNIDELAAKLEVGVPTLKDILDSLQRPGRDPRDELPLPVFRKDVLKIEDLSPGMELQGTVRNVIDFGAFVDIGIKSDGLVHISQLRSGFVKHPMDVVSVGDNVTVWVLNVDLKKGRVGLTMKPPAEAQSQA</sequence>
<protein>
    <submittedName>
        <fullName evidence="2">Tex family protein</fullName>
    </submittedName>
</protein>
<dbReference type="InterPro" id="IPR003029">
    <property type="entry name" value="S1_domain"/>
</dbReference>
<dbReference type="SMART" id="SM00732">
    <property type="entry name" value="YqgFc"/>
    <property type="match status" value="1"/>
</dbReference>
<dbReference type="GO" id="GO:0005737">
    <property type="term" value="C:cytoplasm"/>
    <property type="evidence" value="ECO:0007669"/>
    <property type="project" value="UniProtKB-ARBA"/>
</dbReference>
<dbReference type="FunFam" id="1.10.10.650:FF:000001">
    <property type="entry name" value="S1 RNA-binding domain 1"/>
    <property type="match status" value="1"/>
</dbReference>
<dbReference type="RefSeq" id="WP_279832208.1">
    <property type="nucleotide sequence ID" value="NZ_JARVWT010000001.1"/>
</dbReference>
<dbReference type="Gene3D" id="3.30.420.140">
    <property type="entry name" value="YqgF/RNase H-like domain"/>
    <property type="match status" value="1"/>
</dbReference>
<dbReference type="Pfam" id="PF17674">
    <property type="entry name" value="HHH_9"/>
    <property type="match status" value="1"/>
</dbReference>